<keyword evidence="2" id="KW-1185">Reference proteome</keyword>
<dbReference type="AlphaFoldDB" id="A0A420HT54"/>
<dbReference type="EMBL" id="MCFK01004924">
    <property type="protein sequence ID" value="RKF60625.1"/>
    <property type="molecule type" value="Genomic_DNA"/>
</dbReference>
<evidence type="ECO:0000313" key="1">
    <source>
        <dbReference type="EMBL" id="RKF60625.1"/>
    </source>
</evidence>
<evidence type="ECO:0000313" key="2">
    <source>
        <dbReference type="Proteomes" id="UP000286134"/>
    </source>
</evidence>
<proteinExistence type="predicted"/>
<dbReference type="SUPFAM" id="SSF54236">
    <property type="entry name" value="Ubiquitin-like"/>
    <property type="match status" value="1"/>
</dbReference>
<dbReference type="OrthoDB" id="21513at2759"/>
<comment type="caution">
    <text evidence="1">The sequence shown here is derived from an EMBL/GenBank/DDBJ whole genome shotgun (WGS) entry which is preliminary data.</text>
</comment>
<organism evidence="1 2">
    <name type="scientific">Erysiphe neolycopersici</name>
    <dbReference type="NCBI Taxonomy" id="212602"/>
    <lineage>
        <taxon>Eukaryota</taxon>
        <taxon>Fungi</taxon>
        <taxon>Dikarya</taxon>
        <taxon>Ascomycota</taxon>
        <taxon>Pezizomycotina</taxon>
        <taxon>Leotiomycetes</taxon>
        <taxon>Erysiphales</taxon>
        <taxon>Erysiphaceae</taxon>
        <taxon>Erysiphe</taxon>
    </lineage>
</organism>
<reference evidence="1 2" key="1">
    <citation type="journal article" date="2018" name="BMC Genomics">
        <title>Comparative genome analyses reveal sequence features reflecting distinct modes of host-adaptation between dicot and monocot powdery mildew.</title>
        <authorList>
            <person name="Wu Y."/>
            <person name="Ma X."/>
            <person name="Pan Z."/>
            <person name="Kale S.D."/>
            <person name="Song Y."/>
            <person name="King H."/>
            <person name="Zhang Q."/>
            <person name="Presley C."/>
            <person name="Deng X."/>
            <person name="Wei C.I."/>
            <person name="Xiao S."/>
        </authorList>
    </citation>
    <scope>NUCLEOTIDE SEQUENCE [LARGE SCALE GENOMIC DNA]</scope>
    <source>
        <strain evidence="1">UMSG2</strain>
    </source>
</reference>
<dbReference type="InterPro" id="IPR029071">
    <property type="entry name" value="Ubiquitin-like_domsf"/>
</dbReference>
<name>A0A420HT54_9PEZI</name>
<gene>
    <name evidence="1" type="ORF">OnM2_049029</name>
</gene>
<sequence length="67" mass="7433">MFLLSSSQQQQKQKIEITLLGISGIKPIILKGANNDFLHRSDDKKAKEYNLEPGCTLHLVLALRGGL</sequence>
<accession>A0A420HT54</accession>
<dbReference type="Proteomes" id="UP000286134">
    <property type="component" value="Unassembled WGS sequence"/>
</dbReference>
<dbReference type="Gene3D" id="3.10.20.90">
    <property type="entry name" value="Phosphatidylinositol 3-kinase Catalytic Subunit, Chain A, domain 1"/>
    <property type="match status" value="1"/>
</dbReference>
<evidence type="ECO:0008006" key="3">
    <source>
        <dbReference type="Google" id="ProtNLM"/>
    </source>
</evidence>
<protein>
    <recommendedName>
        <fullName evidence="3">Ubiquitin-like domain-containing protein</fullName>
    </recommendedName>
</protein>